<evidence type="ECO:0000313" key="3">
    <source>
        <dbReference type="Proteomes" id="UP000006135"/>
    </source>
</evidence>
<reference evidence="2 3" key="1">
    <citation type="journal article" date="2011" name="J. Genet. Genomics">
        <title>Unraveling the Acidithiobacillus caldus complete genome and its central metabolisms for carbon assimilation.</title>
        <authorList>
            <person name="You X.Y."/>
            <person name="Guo X."/>
            <person name="Zheng H.J."/>
            <person name="Zhang M.J."/>
            <person name="Liu L.J."/>
            <person name="Zhu Y.Q."/>
            <person name="Zhu B."/>
            <person name="Wang S.Y."/>
            <person name="Zhao G.P."/>
            <person name="Poetsch A."/>
            <person name="Jiang C.Y."/>
            <person name="Liu S.J."/>
        </authorList>
    </citation>
    <scope>NUCLEOTIDE SEQUENCE [LARGE SCALE GENOMIC DNA]</scope>
    <source>
        <strain evidence="2 3">SM-1</strain>
    </source>
</reference>
<sequence length="498" mass="57226">MRCQVCRKIFSLTDKPTPRQRSAHKNRQILTLLLNKMPFARICEACDITMSTLYGKIDFFHRQALAFVAAREQRLHQGFKKNRLYLATDRQDYVVNWTCRADKRNVTLSAVATADLQSGYVFGMHPNYDAGLDRNAVEAAAKQLGDPQTPSAFRRYARLWLESDYQRSVNDTLNRRQARGGQNDPAAVYADSAARQDPESSEEYDQGRKLPDQGMQVHSEYTLYAHFLLLRQLFRGVGKVRFYMDQESGIRAACLAAFQDRVRSREVDAFYVRINKEATVTERRALVAQARHRFQNARQAHPHLTEFEVQQLLMQQEIARASAIGKWKDRWLVHPLPSKAEPQKAVCYLTDFRDYAPDHLASLYLKASLHAVDRFFMLIRRRLSLLERPVATPSASGRTWYGYAAYNPATIVKLLEIFRVAYNYVWAGQDGKTPAMRLGLAKAPIALEDLLYFDAHTEPPRQRRKADRSGGGRTVPVRRRSELLRDPKPMEDEAVPWG</sequence>
<accession>F9ZLI6</accession>
<proteinExistence type="predicted"/>
<name>F9ZLI6_ACICS</name>
<dbReference type="EMBL" id="CP002573">
    <property type="protein sequence ID" value="AEK57736.1"/>
    <property type="molecule type" value="Genomic_DNA"/>
</dbReference>
<feature type="region of interest" description="Disordered" evidence="1">
    <location>
        <begin position="175"/>
        <end position="211"/>
    </location>
</feature>
<dbReference type="AlphaFoldDB" id="F9ZLI6"/>
<protein>
    <submittedName>
        <fullName evidence="2">Uncharacterized protein</fullName>
    </submittedName>
</protein>
<evidence type="ECO:0000313" key="2">
    <source>
        <dbReference type="EMBL" id="AEK57736.1"/>
    </source>
</evidence>
<dbReference type="HOGENOM" id="CLU_032802_0_0_6"/>
<organism evidence="2 3">
    <name type="scientific">Acidithiobacillus caldus (strain SM-1)</name>
    <dbReference type="NCBI Taxonomy" id="990288"/>
    <lineage>
        <taxon>Bacteria</taxon>
        <taxon>Pseudomonadati</taxon>
        <taxon>Pseudomonadota</taxon>
        <taxon>Acidithiobacillia</taxon>
        <taxon>Acidithiobacillales</taxon>
        <taxon>Acidithiobacillaceae</taxon>
        <taxon>Acidithiobacillus</taxon>
    </lineage>
</organism>
<dbReference type="Proteomes" id="UP000006135">
    <property type="component" value="Chromosome"/>
</dbReference>
<feature type="compositionally biased region" description="Basic and acidic residues" evidence="1">
    <location>
        <begin position="479"/>
        <end position="491"/>
    </location>
</feature>
<dbReference type="KEGG" id="acu:Atc_1087"/>
<gene>
    <name evidence="2" type="ordered locus">Atc_1087</name>
</gene>
<keyword evidence="3" id="KW-1185">Reference proteome</keyword>
<evidence type="ECO:0000256" key="1">
    <source>
        <dbReference type="SAM" id="MobiDB-lite"/>
    </source>
</evidence>
<feature type="region of interest" description="Disordered" evidence="1">
    <location>
        <begin position="459"/>
        <end position="498"/>
    </location>
</feature>